<reference evidence="1" key="1">
    <citation type="submission" date="2021-09" db="EMBL/GenBank/DDBJ databases">
        <authorList>
            <person name="Martin H S."/>
        </authorList>
    </citation>
    <scope>NUCLEOTIDE SEQUENCE</scope>
</reference>
<dbReference type="EMBL" id="CAKASE010000047">
    <property type="protein sequence ID" value="CAG9561637.1"/>
    <property type="molecule type" value="Genomic_DNA"/>
</dbReference>
<organism evidence="1 2">
    <name type="scientific">Danaus chrysippus</name>
    <name type="common">African queen</name>
    <dbReference type="NCBI Taxonomy" id="151541"/>
    <lineage>
        <taxon>Eukaryota</taxon>
        <taxon>Metazoa</taxon>
        <taxon>Ecdysozoa</taxon>
        <taxon>Arthropoda</taxon>
        <taxon>Hexapoda</taxon>
        <taxon>Insecta</taxon>
        <taxon>Pterygota</taxon>
        <taxon>Neoptera</taxon>
        <taxon>Endopterygota</taxon>
        <taxon>Lepidoptera</taxon>
        <taxon>Glossata</taxon>
        <taxon>Ditrysia</taxon>
        <taxon>Papilionoidea</taxon>
        <taxon>Nymphalidae</taxon>
        <taxon>Danainae</taxon>
        <taxon>Danaini</taxon>
        <taxon>Danaina</taxon>
        <taxon>Danaus</taxon>
        <taxon>Anosia</taxon>
    </lineage>
</organism>
<name>A0A8J2QFA8_9NEOP</name>
<protein>
    <submittedName>
        <fullName evidence="1">(African queen) hypothetical protein</fullName>
    </submittedName>
</protein>
<sequence length="178" mass="20504">MNMFQSVLETVPKTRSQMVNELDIPEDITVDPYVWREPDEDVDSDTTSITIDDFEVATVSSDSSLALSRAMTDSEIDYDRYRKYKTRSLSDPWALIRTANESFPPAYLESLYSCQNTPLGSPEVLYEQRKYNEELKQKMERFFDEISVFTPDDPGLEMLQEALETTDMKSTDLDSDTS</sequence>
<dbReference type="Proteomes" id="UP000789524">
    <property type="component" value="Unassembled WGS sequence"/>
</dbReference>
<accession>A0A8J2QFA8</accession>
<dbReference type="OrthoDB" id="7312133at2759"/>
<keyword evidence="2" id="KW-1185">Reference proteome</keyword>
<proteinExistence type="predicted"/>
<evidence type="ECO:0000313" key="2">
    <source>
        <dbReference type="Proteomes" id="UP000789524"/>
    </source>
</evidence>
<gene>
    <name evidence="1" type="ORF">DCHRY22_LOCUS3109</name>
</gene>
<comment type="caution">
    <text evidence="1">The sequence shown here is derived from an EMBL/GenBank/DDBJ whole genome shotgun (WGS) entry which is preliminary data.</text>
</comment>
<dbReference type="AlphaFoldDB" id="A0A8J2QFA8"/>
<evidence type="ECO:0000313" key="1">
    <source>
        <dbReference type="EMBL" id="CAG9561637.1"/>
    </source>
</evidence>